<name>A0ABR9RQG2_9ACTN</name>
<proteinExistence type="predicted"/>
<keyword evidence="6" id="KW-1185">Reference proteome</keyword>
<evidence type="ECO:0000256" key="1">
    <source>
        <dbReference type="ARBA" id="ARBA00023015"/>
    </source>
</evidence>
<protein>
    <submittedName>
        <fullName evidence="5">Response regulator transcription factor</fullName>
    </submittedName>
</protein>
<dbReference type="Proteomes" id="UP000756387">
    <property type="component" value="Unassembled WGS sequence"/>
</dbReference>
<accession>A0ABR9RQG2</accession>
<dbReference type="InterPro" id="IPR016032">
    <property type="entry name" value="Sig_transdc_resp-reg_C-effctor"/>
</dbReference>
<reference evidence="5 6" key="1">
    <citation type="submission" date="2020-10" db="EMBL/GenBank/DDBJ databases">
        <title>Nocardioides sp. isolated from sludge.</title>
        <authorList>
            <person name="Zhang X."/>
        </authorList>
    </citation>
    <scope>NUCLEOTIDE SEQUENCE [LARGE SCALE GENOMIC DNA]</scope>
    <source>
        <strain evidence="5 6">Y6</strain>
    </source>
</reference>
<comment type="caution">
    <text evidence="5">The sequence shown here is derived from an EMBL/GenBank/DDBJ whole genome shotgun (WGS) entry which is preliminary data.</text>
</comment>
<evidence type="ECO:0000313" key="5">
    <source>
        <dbReference type="EMBL" id="MBE7323802.1"/>
    </source>
</evidence>
<keyword evidence="1" id="KW-0805">Transcription regulation</keyword>
<dbReference type="PANTHER" id="PTHR44688:SF16">
    <property type="entry name" value="DNA-BINDING TRANSCRIPTIONAL ACTIVATOR DEVR_DOSR"/>
    <property type="match status" value="1"/>
</dbReference>
<evidence type="ECO:0000256" key="2">
    <source>
        <dbReference type="ARBA" id="ARBA00023125"/>
    </source>
</evidence>
<dbReference type="SMART" id="SM00421">
    <property type="entry name" value="HTH_LUXR"/>
    <property type="match status" value="1"/>
</dbReference>
<evidence type="ECO:0000256" key="3">
    <source>
        <dbReference type="ARBA" id="ARBA00023163"/>
    </source>
</evidence>
<dbReference type="InterPro" id="IPR000792">
    <property type="entry name" value="Tscrpt_reg_LuxR_C"/>
</dbReference>
<dbReference type="CDD" id="cd06170">
    <property type="entry name" value="LuxR_C_like"/>
    <property type="match status" value="1"/>
</dbReference>
<sequence length="245" mass="26373">MAEHRHGAGEGLDEMVQDGGPRGVEIPRVVVVASGLVVGQTMALALEAQDFEVRSYDYPRSRPELLETRRRAAEFGAEIGIVVAEINDVAQWRDVLAVVETIPLQWLLVTGSTDAPRWGGLVAAGCAGVVPMTDGLDALVHAVRSVAEGGPGMSPAVRDQVLTAWERLGPQRHELLRRIAALSPREWQVLGMLNEGQSITVIAQAGGVSEGTVRSQVRAIRQKLNVKSQLAAVAAYQEAMEFDRV</sequence>
<dbReference type="PRINTS" id="PR00038">
    <property type="entry name" value="HTHLUXR"/>
</dbReference>
<feature type="domain" description="HTH luxR-type" evidence="4">
    <location>
        <begin position="175"/>
        <end position="240"/>
    </location>
</feature>
<keyword evidence="3" id="KW-0804">Transcription</keyword>
<gene>
    <name evidence="5" type="ORF">IEQ44_03960</name>
</gene>
<dbReference type="Pfam" id="PF00196">
    <property type="entry name" value="GerE"/>
    <property type="match status" value="1"/>
</dbReference>
<dbReference type="Gene3D" id="3.40.50.2300">
    <property type="match status" value="1"/>
</dbReference>
<dbReference type="RefSeq" id="WP_193637136.1">
    <property type="nucleotide sequence ID" value="NZ_JADCSA010000003.1"/>
</dbReference>
<organism evidence="5 6">
    <name type="scientific">Nocardioides malaquae</name>
    <dbReference type="NCBI Taxonomy" id="2773426"/>
    <lineage>
        <taxon>Bacteria</taxon>
        <taxon>Bacillati</taxon>
        <taxon>Actinomycetota</taxon>
        <taxon>Actinomycetes</taxon>
        <taxon>Propionibacteriales</taxon>
        <taxon>Nocardioidaceae</taxon>
        <taxon>Nocardioides</taxon>
    </lineage>
</organism>
<dbReference type="PROSITE" id="PS50043">
    <property type="entry name" value="HTH_LUXR_2"/>
    <property type="match status" value="1"/>
</dbReference>
<evidence type="ECO:0000259" key="4">
    <source>
        <dbReference type="PROSITE" id="PS50043"/>
    </source>
</evidence>
<dbReference type="PANTHER" id="PTHR44688">
    <property type="entry name" value="DNA-BINDING TRANSCRIPTIONAL ACTIVATOR DEVR_DOSR"/>
    <property type="match status" value="1"/>
</dbReference>
<dbReference type="EMBL" id="JADCSA010000003">
    <property type="protein sequence ID" value="MBE7323802.1"/>
    <property type="molecule type" value="Genomic_DNA"/>
</dbReference>
<evidence type="ECO:0000313" key="6">
    <source>
        <dbReference type="Proteomes" id="UP000756387"/>
    </source>
</evidence>
<dbReference type="SUPFAM" id="SSF46894">
    <property type="entry name" value="C-terminal effector domain of the bipartite response regulators"/>
    <property type="match status" value="1"/>
</dbReference>
<keyword evidence="2" id="KW-0238">DNA-binding</keyword>